<evidence type="ECO:0000256" key="3">
    <source>
        <dbReference type="ARBA" id="ARBA00022452"/>
    </source>
</evidence>
<dbReference type="Proteomes" id="UP000094256">
    <property type="component" value="Chromosome"/>
</dbReference>
<dbReference type="Gene3D" id="2.170.130.10">
    <property type="entry name" value="TonB-dependent receptor, plug domain"/>
    <property type="match status" value="1"/>
</dbReference>
<evidence type="ECO:0000256" key="2">
    <source>
        <dbReference type="ARBA" id="ARBA00022448"/>
    </source>
</evidence>
<feature type="chain" id="PRO_5008556176" evidence="15">
    <location>
        <begin position="28"/>
        <end position="851"/>
    </location>
</feature>
<keyword evidence="18" id="KW-0675">Receptor</keyword>
<evidence type="ECO:0000256" key="4">
    <source>
        <dbReference type="ARBA" id="ARBA00022496"/>
    </source>
</evidence>
<dbReference type="GO" id="GO:0015344">
    <property type="term" value="F:siderophore uptake transmembrane transporter activity"/>
    <property type="evidence" value="ECO:0007669"/>
    <property type="project" value="TreeGrafter"/>
</dbReference>
<dbReference type="KEGG" id="span:AWL63_07635"/>
<evidence type="ECO:0000256" key="6">
    <source>
        <dbReference type="ARBA" id="ARBA00022729"/>
    </source>
</evidence>
<accession>A0A1B3Z8W4</accession>
<evidence type="ECO:0000259" key="16">
    <source>
        <dbReference type="Pfam" id="PF00593"/>
    </source>
</evidence>
<dbReference type="CDD" id="cd01347">
    <property type="entry name" value="ligand_gated_channel"/>
    <property type="match status" value="1"/>
</dbReference>
<dbReference type="InterPro" id="IPR039426">
    <property type="entry name" value="TonB-dep_rcpt-like"/>
</dbReference>
<dbReference type="STRING" id="1560345.AWL63_07635"/>
<feature type="domain" description="TonB-dependent receptor-like beta-barrel" evidence="16">
    <location>
        <begin position="300"/>
        <end position="820"/>
    </location>
</feature>
<dbReference type="Pfam" id="PF07715">
    <property type="entry name" value="Plug"/>
    <property type="match status" value="1"/>
</dbReference>
<keyword evidence="3 12" id="KW-1134">Transmembrane beta strand</keyword>
<keyword evidence="4" id="KW-0410">Iron transport</keyword>
<name>A0A1B3Z8W4_9SPHN</name>
<dbReference type="InterPro" id="IPR012910">
    <property type="entry name" value="Plug_dom"/>
</dbReference>
<dbReference type="SUPFAM" id="SSF56935">
    <property type="entry name" value="Porins"/>
    <property type="match status" value="1"/>
</dbReference>
<dbReference type="AlphaFoldDB" id="A0A1B3Z8W4"/>
<protein>
    <submittedName>
        <fullName evidence="18">TonB-dependent receptor</fullName>
    </submittedName>
</protein>
<keyword evidence="19" id="KW-1185">Reference proteome</keyword>
<keyword evidence="7" id="KW-0408">Iron</keyword>
<comment type="subcellular location">
    <subcellularLocation>
        <location evidence="1 12">Cell outer membrane</location>
        <topology evidence="1 12">Multi-pass membrane protein</topology>
    </subcellularLocation>
</comment>
<evidence type="ECO:0000313" key="19">
    <source>
        <dbReference type="Proteomes" id="UP000094256"/>
    </source>
</evidence>
<organism evidence="18 19">
    <name type="scientific">Sphingomonas panacis</name>
    <dbReference type="NCBI Taxonomy" id="1560345"/>
    <lineage>
        <taxon>Bacteria</taxon>
        <taxon>Pseudomonadati</taxon>
        <taxon>Pseudomonadota</taxon>
        <taxon>Alphaproteobacteria</taxon>
        <taxon>Sphingomonadales</taxon>
        <taxon>Sphingomonadaceae</taxon>
        <taxon>Sphingomonas</taxon>
    </lineage>
</organism>
<dbReference type="InterPro" id="IPR000531">
    <property type="entry name" value="Beta-barrel_TonB"/>
</dbReference>
<comment type="similarity">
    <text evidence="12 13">Belongs to the TonB-dependent receptor family.</text>
</comment>
<dbReference type="InterPro" id="IPR037066">
    <property type="entry name" value="Plug_dom_sf"/>
</dbReference>
<dbReference type="Gene3D" id="2.40.170.20">
    <property type="entry name" value="TonB-dependent receptor, beta-barrel domain"/>
    <property type="match status" value="1"/>
</dbReference>
<evidence type="ECO:0000256" key="8">
    <source>
        <dbReference type="ARBA" id="ARBA00023065"/>
    </source>
</evidence>
<feature type="domain" description="TonB-dependent receptor plug" evidence="17">
    <location>
        <begin position="69"/>
        <end position="168"/>
    </location>
</feature>
<keyword evidence="5 12" id="KW-0812">Transmembrane</keyword>
<evidence type="ECO:0000256" key="15">
    <source>
        <dbReference type="SAM" id="SignalP"/>
    </source>
</evidence>
<evidence type="ECO:0000256" key="1">
    <source>
        <dbReference type="ARBA" id="ARBA00004571"/>
    </source>
</evidence>
<feature type="region of interest" description="Disordered" evidence="14">
    <location>
        <begin position="37"/>
        <end position="67"/>
    </location>
</feature>
<dbReference type="GO" id="GO:0009279">
    <property type="term" value="C:cell outer membrane"/>
    <property type="evidence" value="ECO:0007669"/>
    <property type="project" value="UniProtKB-SubCell"/>
</dbReference>
<keyword evidence="10 12" id="KW-0472">Membrane</keyword>
<evidence type="ECO:0000256" key="9">
    <source>
        <dbReference type="ARBA" id="ARBA00023077"/>
    </source>
</evidence>
<evidence type="ECO:0000256" key="11">
    <source>
        <dbReference type="ARBA" id="ARBA00023237"/>
    </source>
</evidence>
<evidence type="ECO:0000256" key="12">
    <source>
        <dbReference type="PROSITE-ProRule" id="PRU01360"/>
    </source>
</evidence>
<dbReference type="PROSITE" id="PS52016">
    <property type="entry name" value="TONB_DEPENDENT_REC_3"/>
    <property type="match status" value="1"/>
</dbReference>
<keyword evidence="11 12" id="KW-0998">Cell outer membrane</keyword>
<dbReference type="PANTHER" id="PTHR32552:SF89">
    <property type="entry name" value="CATECHOLATE SIDEROPHORE RECEPTOR FIU"/>
    <property type="match status" value="1"/>
</dbReference>
<keyword evidence="6 15" id="KW-0732">Signal</keyword>
<sequence length="851" mass="91498">MPLPRHTNRRVVAKPAFLALSCVGAFAAMPACADDATAPHVSDDQSRDDVIVNGQRDTGPRDPKQVAPLINTPKSIVILPSEVIEQTGSTSLQDALRTVPGITFGAAEGGNPIGDRPFIRGFDSQGSIYIDGVRDLASQSREVFAIDSVQIVRGSDSTLGGRGSAGGTINIMTKLPKAENFGSLNASYGNADFKRITGDVNLKVTGTVAFRLEGMWHDQDVAGRDAIWNRRWGFAPSVTIGLGTPTRLTASYYHMESHELPDSGIPYLYACSTTVCNAPTGNVFTTPTIGKITLADGTSGTVDRSTFYGLKDRDFRDTRAQTAMIRAEHDFGDITLRNTARYTFSTQSYIFLLPDDSTGNVFGLLNRSTGAITPAPGSINATTGGRELTGGGYVWRRGNTRYGYSKALVDQIDLSGKFSTGTIQHSFAVGAEISWEKSRRGTFVEATGSTITPRCDSTTLARYYCTSLFTPNPSDPWVNYSSDTSTVRAPIVKGASNTETQNDAQTVAVYGFDSITLLPSLILNLGARFDRFKSTVTLPFTAGLTAQRLTRTDELFNWQAGLVFKPTKDTSLYASYATAATPPNSLLGEGREDNALPTTFATATVIDALKPQKTKSYEVGAKANLFQERLGMSVAVFQTEIENARVLDDSNTAAFIGKSRIRGVELSVSGQILPGWSVFGGYTYLDPKIIDGGTSALTAAAITQTVGGVTTTIQNAKTVSVQSVNTGKQMPQTAKNSFTATSSYQFTRRLSIGGTAIYMGKQYGGYGDNRKATQTAAGVVTVIPATTMLSRGIPDYWRFDLNAQYKLSRNLQVSINVQNLTDKTYFTQTYASHYASIAAGRTVFGTVTAKF</sequence>
<evidence type="ECO:0000256" key="5">
    <source>
        <dbReference type="ARBA" id="ARBA00022692"/>
    </source>
</evidence>
<evidence type="ECO:0000256" key="13">
    <source>
        <dbReference type="RuleBase" id="RU003357"/>
    </source>
</evidence>
<dbReference type="PANTHER" id="PTHR32552">
    <property type="entry name" value="FERRICHROME IRON RECEPTOR-RELATED"/>
    <property type="match status" value="1"/>
</dbReference>
<proteinExistence type="inferred from homology"/>
<evidence type="ECO:0000256" key="14">
    <source>
        <dbReference type="SAM" id="MobiDB-lite"/>
    </source>
</evidence>
<evidence type="ECO:0000256" key="10">
    <source>
        <dbReference type="ARBA" id="ARBA00023136"/>
    </source>
</evidence>
<evidence type="ECO:0000259" key="17">
    <source>
        <dbReference type="Pfam" id="PF07715"/>
    </source>
</evidence>
<evidence type="ECO:0000256" key="7">
    <source>
        <dbReference type="ARBA" id="ARBA00023004"/>
    </source>
</evidence>
<gene>
    <name evidence="18" type="ORF">AWL63_07635</name>
</gene>
<feature type="signal peptide" evidence="15">
    <location>
        <begin position="1"/>
        <end position="27"/>
    </location>
</feature>
<evidence type="ECO:0000313" key="18">
    <source>
        <dbReference type="EMBL" id="AOH83855.1"/>
    </source>
</evidence>
<dbReference type="Pfam" id="PF00593">
    <property type="entry name" value="TonB_dep_Rec_b-barrel"/>
    <property type="match status" value="1"/>
</dbReference>
<dbReference type="EMBL" id="CP014168">
    <property type="protein sequence ID" value="AOH83855.1"/>
    <property type="molecule type" value="Genomic_DNA"/>
</dbReference>
<keyword evidence="9 13" id="KW-0798">TonB box</keyword>
<keyword evidence="8" id="KW-0406">Ion transport</keyword>
<reference evidence="18 19" key="1">
    <citation type="submission" date="2016-01" db="EMBL/GenBank/DDBJ databases">
        <title>Complete genome and mega plasmid sequence of Sphingomonas panacis DCY99 elicits systemic resistance in rice to Xanthomonas oryzae.</title>
        <authorList>
            <person name="Kim Y.J."/>
            <person name="Yang D.C."/>
            <person name="Sing P."/>
        </authorList>
    </citation>
    <scope>NUCLEOTIDE SEQUENCE [LARGE SCALE GENOMIC DNA]</scope>
    <source>
        <strain evidence="18 19">DCY99</strain>
    </source>
</reference>
<keyword evidence="2 12" id="KW-0813">Transport</keyword>
<dbReference type="InterPro" id="IPR036942">
    <property type="entry name" value="Beta-barrel_TonB_sf"/>
</dbReference>
<feature type="compositionally biased region" description="Basic and acidic residues" evidence="14">
    <location>
        <begin position="41"/>
        <end position="50"/>
    </location>
</feature>